<dbReference type="SUPFAM" id="SSF53218">
    <property type="entry name" value="Molybdenum cofactor biosynthesis proteins"/>
    <property type="match status" value="1"/>
</dbReference>
<evidence type="ECO:0000313" key="4">
    <source>
        <dbReference type="Proteomes" id="UP000830167"/>
    </source>
</evidence>
<accession>A0ABY4CTR6</accession>
<dbReference type="InterPro" id="IPR050101">
    <property type="entry name" value="CinA"/>
</dbReference>
<dbReference type="PANTHER" id="PTHR13939:SF0">
    <property type="entry name" value="NMN AMIDOHYDROLASE-LIKE PROTEIN YFAY"/>
    <property type="match status" value="1"/>
</dbReference>
<name>A0ABY4CTR6_9BACL</name>
<sequence length="336" mass="37086">MEYSLLNKTELRLTDVYLLDCDLSKIAATVANVLRLPRERVFVIDVREDHIALDLLVQSMTDDQFVGKKQELIAAVGSLPGVKLGPDVDIHSAGVLGMIALSPIEGKQVVTVSERMGDEIQRNIRRRVKVFPTGFEVAKGMIEDTNTPYLAKRLKEIGFAVQTHAPLADDVDEIAGALRNALDSGFGLILTTGGVGAEDKDCTVEALEKVCPDAATPYIVTFAKGHGRHVKDGIRIGVAKEGLSYLVTLPGPHDEVRLCTDILLDFINQDIVPPPHVLAEQLADCLRQRWMQTAGVGGHDHSHMHHHHHKHDSHSSMHRHDGMQEKQEWVSERSLL</sequence>
<gene>
    <name evidence="3" type="ORF">LSG31_10965</name>
</gene>
<dbReference type="Gene3D" id="3.40.980.10">
    <property type="entry name" value="MoaB/Mog-like domain"/>
    <property type="match status" value="1"/>
</dbReference>
<feature type="domain" description="MoaB/Mog" evidence="2">
    <location>
        <begin position="129"/>
        <end position="270"/>
    </location>
</feature>
<dbReference type="Proteomes" id="UP000830167">
    <property type="component" value="Chromosome"/>
</dbReference>
<dbReference type="InterPro" id="IPR001453">
    <property type="entry name" value="MoaB/Mog_dom"/>
</dbReference>
<evidence type="ECO:0000313" key="3">
    <source>
        <dbReference type="EMBL" id="UOF92628.1"/>
    </source>
</evidence>
<protein>
    <recommendedName>
        <fullName evidence="2">MoaB/Mog domain-containing protein</fullName>
    </recommendedName>
</protein>
<organism evidence="3 4">
    <name type="scientific">Fodinisporobacter ferrooxydans</name>
    <dbReference type="NCBI Taxonomy" id="2901836"/>
    <lineage>
        <taxon>Bacteria</taxon>
        <taxon>Bacillati</taxon>
        <taxon>Bacillota</taxon>
        <taxon>Bacilli</taxon>
        <taxon>Bacillales</taxon>
        <taxon>Alicyclobacillaceae</taxon>
        <taxon>Fodinisporobacter</taxon>
    </lineage>
</organism>
<feature type="compositionally biased region" description="Basic and acidic residues" evidence="1">
    <location>
        <begin position="313"/>
        <end position="336"/>
    </location>
</feature>
<dbReference type="InterPro" id="IPR036425">
    <property type="entry name" value="MoaB/Mog-like_dom_sf"/>
</dbReference>
<keyword evidence="4" id="KW-1185">Reference proteome</keyword>
<evidence type="ECO:0000259" key="2">
    <source>
        <dbReference type="SMART" id="SM00852"/>
    </source>
</evidence>
<dbReference type="SMART" id="SM00852">
    <property type="entry name" value="MoCF_biosynth"/>
    <property type="match status" value="1"/>
</dbReference>
<dbReference type="RefSeq" id="WP_347439296.1">
    <property type="nucleotide sequence ID" value="NZ_CP089291.1"/>
</dbReference>
<reference evidence="3" key="1">
    <citation type="submission" date="2021-12" db="EMBL/GenBank/DDBJ databases">
        <title>Alicyclobacillaceae gen. nov., sp. nov., isolated from chalcocite enrichment system.</title>
        <authorList>
            <person name="Jiang Z."/>
        </authorList>
    </citation>
    <scope>NUCLEOTIDE SEQUENCE</scope>
    <source>
        <strain evidence="3">MYW30-H2</strain>
    </source>
</reference>
<proteinExistence type="predicted"/>
<feature type="region of interest" description="Disordered" evidence="1">
    <location>
        <begin position="296"/>
        <end position="336"/>
    </location>
</feature>
<dbReference type="EMBL" id="CP089291">
    <property type="protein sequence ID" value="UOF92628.1"/>
    <property type="molecule type" value="Genomic_DNA"/>
</dbReference>
<dbReference type="PANTHER" id="PTHR13939">
    <property type="entry name" value="NICOTINAMIDE-NUCLEOTIDE AMIDOHYDROLASE PNCC"/>
    <property type="match status" value="1"/>
</dbReference>
<evidence type="ECO:0000256" key="1">
    <source>
        <dbReference type="SAM" id="MobiDB-lite"/>
    </source>
</evidence>
<dbReference type="Pfam" id="PF00994">
    <property type="entry name" value="MoCF_biosynth"/>
    <property type="match status" value="1"/>
</dbReference>
<feature type="compositionally biased region" description="Basic residues" evidence="1">
    <location>
        <begin position="302"/>
        <end position="312"/>
    </location>
</feature>